<dbReference type="FunFam" id="3.40.50.10180:FF:000001">
    <property type="entry name" value="Glycerate kinase"/>
    <property type="match status" value="1"/>
</dbReference>
<dbReference type="RefSeq" id="WP_165097879.1">
    <property type="nucleotide sequence ID" value="NZ_CP049056.1"/>
</dbReference>
<dbReference type="InterPro" id="IPR039760">
    <property type="entry name" value="MOFRL_protein"/>
</dbReference>
<dbReference type="Proteomes" id="UP000503336">
    <property type="component" value="Chromosome"/>
</dbReference>
<evidence type="ECO:0000256" key="2">
    <source>
        <dbReference type="ARBA" id="ARBA00022741"/>
    </source>
</evidence>
<dbReference type="PANTHER" id="PTHR12227:SF0">
    <property type="entry name" value="GLYCERATE KINASE"/>
    <property type="match status" value="1"/>
</dbReference>
<feature type="domain" description="MOFRL-associated" evidence="6">
    <location>
        <begin position="12"/>
        <end position="232"/>
    </location>
</feature>
<evidence type="ECO:0000259" key="6">
    <source>
        <dbReference type="Pfam" id="PF13660"/>
    </source>
</evidence>
<evidence type="ECO:0000259" key="5">
    <source>
        <dbReference type="Pfam" id="PF05161"/>
    </source>
</evidence>
<dbReference type="SUPFAM" id="SSF82544">
    <property type="entry name" value="GckA/TtuD-like"/>
    <property type="match status" value="1"/>
</dbReference>
<keyword evidence="4" id="KW-0067">ATP-binding</keyword>
<keyword evidence="8" id="KW-1185">Reference proteome</keyword>
<dbReference type="PANTHER" id="PTHR12227">
    <property type="entry name" value="GLYCERATE KINASE"/>
    <property type="match status" value="1"/>
</dbReference>
<dbReference type="Gene3D" id="3.40.50.10180">
    <property type="entry name" value="Glycerate kinase, MOFRL-like N-terminal domain"/>
    <property type="match status" value="1"/>
</dbReference>
<organism evidence="7 8">
    <name type="scientific">Pikeienuella piscinae</name>
    <dbReference type="NCBI Taxonomy" id="2748098"/>
    <lineage>
        <taxon>Bacteria</taxon>
        <taxon>Pseudomonadati</taxon>
        <taxon>Pseudomonadota</taxon>
        <taxon>Alphaproteobacteria</taxon>
        <taxon>Rhodobacterales</taxon>
        <taxon>Paracoccaceae</taxon>
        <taxon>Pikeienuella</taxon>
    </lineage>
</organism>
<sequence length="428" mass="43803">MENRNEAAFALLRRMFDAAVDVARSADGIRAVLPAPPKGRTLVIGAGKAGATMARAVETMWPGPLSGVVVVPDGYSDETGTIEIVEASHPVPDRRGLAASERILAAVEGLTADDMVLCLISGGGSSLLVAPAAAIGLDDKQRITSDLLRSGATIHEMNCVRKHLSRIKGGRLAVACQPARVVSFIVSDVAGDDLSTIASGPTAPDPSTSGEALAILERYDVAVDGAVRRWLQAAESETPKADHPAFHDVANHLVATPSLALLGAADVAEAAGYPAVVLGDVIESEAREAGRVLAGIACAVRAGTSSLPRRCVLLSGGETTVTVTGKGRGGRNREFILGLALGLAGADGIHALAADTDGKDGAGDIAGAIVGPDTLRRARELGLDPHLALKDNDAGPFFDALGDALHTGPTFTNVNDFRAIIVDPGLAS</sequence>
<evidence type="ECO:0000313" key="8">
    <source>
        <dbReference type="Proteomes" id="UP000503336"/>
    </source>
</evidence>
<dbReference type="InterPro" id="IPR038614">
    <property type="entry name" value="GK_N_sf"/>
</dbReference>
<dbReference type="KEGG" id="hdh:G5B40_09515"/>
<dbReference type="InterPro" id="IPR025286">
    <property type="entry name" value="MOFRL_assoc_dom"/>
</dbReference>
<dbReference type="AlphaFoldDB" id="A0A7L5BW54"/>
<protein>
    <submittedName>
        <fullName evidence="7">Glycerate kinase</fullName>
    </submittedName>
</protein>
<evidence type="ECO:0000256" key="4">
    <source>
        <dbReference type="ARBA" id="ARBA00022840"/>
    </source>
</evidence>
<evidence type="ECO:0000256" key="3">
    <source>
        <dbReference type="ARBA" id="ARBA00022777"/>
    </source>
</evidence>
<dbReference type="GO" id="GO:0008887">
    <property type="term" value="F:glycerate kinase activity"/>
    <property type="evidence" value="ECO:0007669"/>
    <property type="project" value="InterPro"/>
</dbReference>
<name>A0A7L5BW54_9RHOB</name>
<dbReference type="InterPro" id="IPR007835">
    <property type="entry name" value="MOFRL"/>
</dbReference>
<dbReference type="Pfam" id="PF05161">
    <property type="entry name" value="MOFRL"/>
    <property type="match status" value="1"/>
</dbReference>
<evidence type="ECO:0000256" key="1">
    <source>
        <dbReference type="ARBA" id="ARBA00022679"/>
    </source>
</evidence>
<keyword evidence="2" id="KW-0547">Nucleotide-binding</keyword>
<evidence type="ECO:0000313" key="7">
    <source>
        <dbReference type="EMBL" id="QIE55661.1"/>
    </source>
</evidence>
<dbReference type="GO" id="GO:0005524">
    <property type="term" value="F:ATP binding"/>
    <property type="evidence" value="ECO:0007669"/>
    <property type="project" value="UniProtKB-KW"/>
</dbReference>
<accession>A0A7L5BW54</accession>
<proteinExistence type="predicted"/>
<dbReference type="InterPro" id="IPR037035">
    <property type="entry name" value="GK-like_C_sf"/>
</dbReference>
<dbReference type="GO" id="GO:0005737">
    <property type="term" value="C:cytoplasm"/>
    <property type="evidence" value="ECO:0007669"/>
    <property type="project" value="TreeGrafter"/>
</dbReference>
<keyword evidence="1" id="KW-0808">Transferase</keyword>
<dbReference type="Gene3D" id="3.40.1480.10">
    <property type="entry name" value="MOFRL domain"/>
    <property type="match status" value="1"/>
</dbReference>
<gene>
    <name evidence="7" type="ORF">G5B40_09515</name>
</gene>
<dbReference type="Pfam" id="PF13660">
    <property type="entry name" value="DUF4147"/>
    <property type="match status" value="1"/>
</dbReference>
<keyword evidence="3 7" id="KW-0418">Kinase</keyword>
<dbReference type="EMBL" id="CP049056">
    <property type="protein sequence ID" value="QIE55661.1"/>
    <property type="molecule type" value="Genomic_DNA"/>
</dbReference>
<feature type="domain" description="MOFRL" evidence="5">
    <location>
        <begin position="311"/>
        <end position="416"/>
    </location>
</feature>
<reference evidence="7 8" key="1">
    <citation type="submission" date="2020-02" db="EMBL/GenBank/DDBJ databases">
        <title>complete genome sequence of Rhodobacteraceae bacterium.</title>
        <authorList>
            <person name="Park J."/>
            <person name="Kim Y.-S."/>
            <person name="Kim K.-H."/>
        </authorList>
    </citation>
    <scope>NUCLEOTIDE SEQUENCE [LARGE SCALE GENOMIC DNA]</scope>
    <source>
        <strain evidence="7 8">RR4-56</strain>
    </source>
</reference>